<sequence>MLTSYSIVHYTNAKSIMKYKYQILYTWQSYTCPPLNMLFLTRLPQIVQE</sequence>
<evidence type="ECO:0000313" key="1">
    <source>
        <dbReference type="EMBL" id="MBX51479.1"/>
    </source>
</evidence>
<dbReference type="EMBL" id="GGEC01070995">
    <property type="protein sequence ID" value="MBX51479.1"/>
    <property type="molecule type" value="Transcribed_RNA"/>
</dbReference>
<dbReference type="AlphaFoldDB" id="A0A2P2P9T0"/>
<reference evidence="1" key="1">
    <citation type="submission" date="2018-02" db="EMBL/GenBank/DDBJ databases">
        <title>Rhizophora mucronata_Transcriptome.</title>
        <authorList>
            <person name="Meera S.P."/>
            <person name="Sreeshan A."/>
            <person name="Augustine A."/>
        </authorList>
    </citation>
    <scope>NUCLEOTIDE SEQUENCE</scope>
    <source>
        <tissue evidence="1">Leaf</tissue>
    </source>
</reference>
<accession>A0A2P2P9T0</accession>
<protein>
    <submittedName>
        <fullName evidence="1">Uncharacterized protein</fullName>
    </submittedName>
</protein>
<name>A0A2P2P9T0_RHIMU</name>
<organism evidence="1">
    <name type="scientific">Rhizophora mucronata</name>
    <name type="common">Asiatic mangrove</name>
    <dbReference type="NCBI Taxonomy" id="61149"/>
    <lineage>
        <taxon>Eukaryota</taxon>
        <taxon>Viridiplantae</taxon>
        <taxon>Streptophyta</taxon>
        <taxon>Embryophyta</taxon>
        <taxon>Tracheophyta</taxon>
        <taxon>Spermatophyta</taxon>
        <taxon>Magnoliopsida</taxon>
        <taxon>eudicotyledons</taxon>
        <taxon>Gunneridae</taxon>
        <taxon>Pentapetalae</taxon>
        <taxon>rosids</taxon>
        <taxon>fabids</taxon>
        <taxon>Malpighiales</taxon>
        <taxon>Rhizophoraceae</taxon>
        <taxon>Rhizophora</taxon>
    </lineage>
</organism>
<proteinExistence type="predicted"/>